<dbReference type="AlphaFoldDB" id="A0A934SC59"/>
<name>A0A934SC59_9BACT</name>
<dbReference type="Proteomes" id="UP000603141">
    <property type="component" value="Unassembled WGS sequence"/>
</dbReference>
<reference evidence="2" key="1">
    <citation type="submission" date="2021-01" db="EMBL/GenBank/DDBJ databases">
        <title>Modified the classification status of verrucomicrobia.</title>
        <authorList>
            <person name="Feng X."/>
        </authorList>
    </citation>
    <scope>NUCLEOTIDE SEQUENCE</scope>
    <source>
        <strain evidence="2">KCTC 22041</strain>
    </source>
</reference>
<dbReference type="GO" id="GO:0016740">
    <property type="term" value="F:transferase activity"/>
    <property type="evidence" value="ECO:0007669"/>
    <property type="project" value="InterPro"/>
</dbReference>
<keyword evidence="3" id="KW-1185">Reference proteome</keyword>
<gene>
    <name evidence="2" type="ORF">JIN85_09185</name>
</gene>
<evidence type="ECO:0000313" key="2">
    <source>
        <dbReference type="EMBL" id="MBK1882588.1"/>
    </source>
</evidence>
<accession>A0A934SC59</accession>
<dbReference type="Pfam" id="PF03734">
    <property type="entry name" value="YkuD"/>
    <property type="match status" value="1"/>
</dbReference>
<sequence>MHIIPRTAIAFLATALLACGFELPKSSTQCVLGIADDWDSSQVTLRLYQKSGGSWKATGESWKARLGKKGLVWGLGLHPNPSGATVKKEGDGRSPAGVFAIGGAWGYDRTIQKNPKLFYHQVTPRDLWVEDPKSPQYNHTIVLDHDPATKWEKAQQMRQGDYAHSLKLFIAHNAPPHVSPGRGSAIFFHIWRGGGSVPTAGCTSMPEEKLRSMISRINPDQKPLYVLLPKSEYQKHKADWKLP</sequence>
<evidence type="ECO:0000313" key="3">
    <source>
        <dbReference type="Proteomes" id="UP000603141"/>
    </source>
</evidence>
<proteinExistence type="predicted"/>
<evidence type="ECO:0000259" key="1">
    <source>
        <dbReference type="Pfam" id="PF03734"/>
    </source>
</evidence>
<feature type="domain" description="L,D-TPase catalytic" evidence="1">
    <location>
        <begin position="61"/>
        <end position="220"/>
    </location>
</feature>
<comment type="caution">
    <text evidence="2">The sequence shown here is derived from an EMBL/GenBank/DDBJ whole genome shotgun (WGS) entry which is preliminary data.</text>
</comment>
<dbReference type="PANTHER" id="PTHR38589:SF1">
    <property type="entry name" value="BLR0621 PROTEIN"/>
    <property type="match status" value="1"/>
</dbReference>
<dbReference type="PANTHER" id="PTHR38589">
    <property type="entry name" value="BLR0621 PROTEIN"/>
    <property type="match status" value="1"/>
</dbReference>
<organism evidence="2 3">
    <name type="scientific">Luteolibacter pohnpeiensis</name>
    <dbReference type="NCBI Taxonomy" id="454153"/>
    <lineage>
        <taxon>Bacteria</taxon>
        <taxon>Pseudomonadati</taxon>
        <taxon>Verrucomicrobiota</taxon>
        <taxon>Verrucomicrobiia</taxon>
        <taxon>Verrucomicrobiales</taxon>
        <taxon>Verrucomicrobiaceae</taxon>
        <taxon>Luteolibacter</taxon>
    </lineage>
</organism>
<dbReference type="RefSeq" id="WP_200269872.1">
    <property type="nucleotide sequence ID" value="NZ_JAENIJ010000012.1"/>
</dbReference>
<protein>
    <recommendedName>
        <fullName evidence="1">L,D-TPase catalytic domain-containing protein</fullName>
    </recommendedName>
</protein>
<dbReference type="PROSITE" id="PS51257">
    <property type="entry name" value="PROKAR_LIPOPROTEIN"/>
    <property type="match status" value="1"/>
</dbReference>
<dbReference type="InterPro" id="IPR005490">
    <property type="entry name" value="LD_TPept_cat_dom"/>
</dbReference>
<dbReference type="EMBL" id="JAENIJ010000012">
    <property type="protein sequence ID" value="MBK1882588.1"/>
    <property type="molecule type" value="Genomic_DNA"/>
</dbReference>